<dbReference type="PROSITE" id="PS00194">
    <property type="entry name" value="THIOREDOXIN_1"/>
    <property type="match status" value="1"/>
</dbReference>
<reference evidence="4 5" key="1">
    <citation type="submission" date="2019-08" db="EMBL/GenBank/DDBJ databases">
        <title>Seonamhaeicola sediminis sp. nov., isolated from marine sediment.</title>
        <authorList>
            <person name="Cao W.R."/>
        </authorList>
    </citation>
    <scope>NUCLEOTIDE SEQUENCE [LARGE SCALE GENOMIC DNA]</scope>
    <source>
        <strain evidence="4 5">B011</strain>
    </source>
</reference>
<dbReference type="EMBL" id="VSDQ01000409">
    <property type="protein sequence ID" value="TYA84242.1"/>
    <property type="molecule type" value="Genomic_DNA"/>
</dbReference>
<dbReference type="CDD" id="cd02947">
    <property type="entry name" value="TRX_family"/>
    <property type="match status" value="1"/>
</dbReference>
<gene>
    <name evidence="4" type="ORF">FUA24_06225</name>
</gene>
<keyword evidence="1" id="KW-0676">Redox-active center</keyword>
<dbReference type="InterPro" id="IPR036249">
    <property type="entry name" value="Thioredoxin-like_sf"/>
</dbReference>
<dbReference type="SUPFAM" id="SSF52833">
    <property type="entry name" value="Thioredoxin-like"/>
    <property type="match status" value="1"/>
</dbReference>
<evidence type="ECO:0000313" key="5">
    <source>
        <dbReference type="Proteomes" id="UP000323930"/>
    </source>
</evidence>
<feature type="domain" description="Thioredoxin" evidence="3">
    <location>
        <begin position="6"/>
        <end position="142"/>
    </location>
</feature>
<evidence type="ECO:0000259" key="3">
    <source>
        <dbReference type="PROSITE" id="PS51352"/>
    </source>
</evidence>
<dbReference type="RefSeq" id="WP_148540650.1">
    <property type="nucleotide sequence ID" value="NZ_VSDQ01000409.1"/>
</dbReference>
<dbReference type="Pfam" id="PF13899">
    <property type="entry name" value="Thioredoxin_7"/>
    <property type="match status" value="1"/>
</dbReference>
<accession>A0A5D0IRH2</accession>
<dbReference type="Proteomes" id="UP000323930">
    <property type="component" value="Unassembled WGS sequence"/>
</dbReference>
<dbReference type="InterPro" id="IPR013766">
    <property type="entry name" value="Thioredoxin_domain"/>
</dbReference>
<dbReference type="AlphaFoldDB" id="A0A5D0IRH2"/>
<keyword evidence="5" id="KW-1185">Reference proteome</keyword>
<evidence type="ECO:0000256" key="2">
    <source>
        <dbReference type="SAM" id="SignalP"/>
    </source>
</evidence>
<dbReference type="OrthoDB" id="120730at2"/>
<organism evidence="4 5">
    <name type="scientific">Seonamhaeicola marinus</name>
    <dbReference type="NCBI Taxonomy" id="1912246"/>
    <lineage>
        <taxon>Bacteria</taxon>
        <taxon>Pseudomonadati</taxon>
        <taxon>Bacteroidota</taxon>
        <taxon>Flavobacteriia</taxon>
        <taxon>Flavobacteriales</taxon>
        <taxon>Flavobacteriaceae</taxon>
    </lineage>
</organism>
<keyword evidence="2" id="KW-0732">Signal</keyword>
<protein>
    <submittedName>
        <fullName evidence="4">Thioredoxin family protein</fullName>
    </submittedName>
</protein>
<evidence type="ECO:0000313" key="4">
    <source>
        <dbReference type="EMBL" id="TYA84242.1"/>
    </source>
</evidence>
<dbReference type="Gene3D" id="3.40.30.10">
    <property type="entry name" value="Glutaredoxin"/>
    <property type="match status" value="1"/>
</dbReference>
<name>A0A5D0IRH2_9FLAO</name>
<comment type="caution">
    <text evidence="4">The sequence shown here is derived from an EMBL/GenBank/DDBJ whole genome shotgun (WGS) entry which is preliminary data.</text>
</comment>
<sequence>MKSSLLTILCCIVALHLYAQVDSGIEFFSGSFEKAIKAAKAQNKSIFIDFSTSWCGPCRQMDSFVFTDSVIGDFYNKNFICLKYDAEKGEGITMANKYKVSVFPTLLFLSPEPDIKLKHIGYKGPQAFLELGHTNANSSNNTIPTALSDYNAGIESIIEFSSFVAYLSPLEKDAFLLDYFQDIPKSKWYTPQYFHLIEIHSHSIFATLPQFVIVNRKTYSEIYGNERIDKFINGLMSFALKSPRTVYGESHTNLSNLEIKNVLIRDLTKIDSVFADKNKLNQDIALLCKTFKENHHSTDIWDSLFSKVEHYNKHYSPLDEQWYNFSNDWFYRAISIISSNLEKKRYNETCLNLAKSKLSESDYHRFEEGLCRGTVEKFVAGRHKSENSKIELALALRILATSYPVSKLWANDFLSKINVLDKDIIAYKETLIKKAM</sequence>
<dbReference type="InterPro" id="IPR017937">
    <property type="entry name" value="Thioredoxin_CS"/>
</dbReference>
<evidence type="ECO:0000256" key="1">
    <source>
        <dbReference type="ARBA" id="ARBA00023284"/>
    </source>
</evidence>
<proteinExistence type="predicted"/>
<dbReference type="PROSITE" id="PS51352">
    <property type="entry name" value="THIOREDOXIN_2"/>
    <property type="match status" value="1"/>
</dbReference>
<feature type="chain" id="PRO_5023113594" evidence="2">
    <location>
        <begin position="20"/>
        <end position="436"/>
    </location>
</feature>
<feature type="signal peptide" evidence="2">
    <location>
        <begin position="1"/>
        <end position="19"/>
    </location>
</feature>